<protein>
    <submittedName>
        <fullName evidence="2">Hydroxymethylcytosylglucuronate/cytosylglucurona te synthase</fullName>
    </submittedName>
</protein>
<dbReference type="RefSeq" id="WP_311606903.1">
    <property type="nucleotide sequence ID" value="NZ_JAVRFI010000001.1"/>
</dbReference>
<accession>A0ABU2SHP8</accession>
<dbReference type="Gene3D" id="3.40.50.2000">
    <property type="entry name" value="Glycogen Phosphorylase B"/>
    <property type="match status" value="1"/>
</dbReference>
<evidence type="ECO:0000256" key="1">
    <source>
        <dbReference type="SAM" id="MobiDB-lite"/>
    </source>
</evidence>
<dbReference type="EMBL" id="JAVRFI010000001">
    <property type="protein sequence ID" value="MDT0447590.1"/>
    <property type="molecule type" value="Genomic_DNA"/>
</dbReference>
<keyword evidence="3" id="KW-1185">Reference proteome</keyword>
<proteinExistence type="predicted"/>
<evidence type="ECO:0000313" key="3">
    <source>
        <dbReference type="Proteomes" id="UP001180531"/>
    </source>
</evidence>
<comment type="caution">
    <text evidence="2">The sequence shown here is derived from an EMBL/GenBank/DDBJ whole genome shotgun (WGS) entry which is preliminary data.</text>
</comment>
<dbReference type="Proteomes" id="UP001180531">
    <property type="component" value="Unassembled WGS sequence"/>
</dbReference>
<evidence type="ECO:0000313" key="2">
    <source>
        <dbReference type="EMBL" id="MDT0447590.1"/>
    </source>
</evidence>
<name>A0ABU2SHP8_9ACTN</name>
<dbReference type="SUPFAM" id="SSF53756">
    <property type="entry name" value="UDP-Glycosyltransferase/glycogen phosphorylase"/>
    <property type="match status" value="1"/>
</dbReference>
<gene>
    <name evidence="2" type="ORF">RM609_00515</name>
</gene>
<dbReference type="NCBIfam" id="TIGR04467">
    <property type="entry name" value="CGA_synthase"/>
    <property type="match status" value="1"/>
</dbReference>
<organism evidence="2 3">
    <name type="scientific">Streptomyces hesseae</name>
    <dbReference type="NCBI Taxonomy" id="3075519"/>
    <lineage>
        <taxon>Bacteria</taxon>
        <taxon>Bacillati</taxon>
        <taxon>Actinomycetota</taxon>
        <taxon>Actinomycetes</taxon>
        <taxon>Kitasatosporales</taxon>
        <taxon>Streptomycetaceae</taxon>
        <taxon>Streptomyces</taxon>
    </lineage>
</organism>
<sequence>MRPVPGPRSRHLRAVPGPPAPAPHDGLVDQPVDQPVDEPVTVAIAGAEFGWGSSGKLSAVLGALRERSGGRPPRIVGLGTGLGRPLLTGHPVASWHDLPGAADAARDAVARVVRAQGVRAALVVLDGPVAMALEAAGVPTVFVDSLPFLWTDGDRDALPLEASAYCAQRSVELPAECRGVLAAVRHPRWVEAVVATAPGAPTGPGTRAGGRPYRTALVSLGGLRAPRLADPACYPRAVVPAVLAALAAHGVQEAHIAGNLPDGLAARLTAGPAVPSRVTAGPLPHDAFLRRLGDCDVLLASPGLTTLLEAGRTAVPTVCLPPQNLSQIFNGRFHSRAVGADVRVTWPEDVLSEEAALALRSGGEDSALELIYGGIARAAAGTAPAPGGRTTGDALREGVLAALRRAAEGADWGGLTAAVGTGGAAQVADALLEIARRAPLPA</sequence>
<dbReference type="InterPro" id="IPR031016">
    <property type="entry name" value="CGA_synthase"/>
</dbReference>
<reference evidence="2" key="1">
    <citation type="submission" date="2024-05" db="EMBL/GenBank/DDBJ databases">
        <title>30 novel species of actinomycetes from the DSMZ collection.</title>
        <authorList>
            <person name="Nouioui I."/>
        </authorList>
    </citation>
    <scope>NUCLEOTIDE SEQUENCE</scope>
    <source>
        <strain evidence="2">DSM 40473</strain>
    </source>
</reference>
<feature type="region of interest" description="Disordered" evidence="1">
    <location>
        <begin position="1"/>
        <end position="31"/>
    </location>
</feature>